<dbReference type="InterPro" id="IPR024607">
    <property type="entry name" value="Sulfatase_CS"/>
</dbReference>
<dbReference type="InterPro" id="IPR017850">
    <property type="entry name" value="Alkaline_phosphatase_core_sf"/>
</dbReference>
<dbReference type="PANTHER" id="PTHR43108:SF8">
    <property type="entry name" value="SD21168P"/>
    <property type="match status" value="1"/>
</dbReference>
<dbReference type="Gene3D" id="3.40.720.10">
    <property type="entry name" value="Alkaline Phosphatase, subunit A"/>
    <property type="match status" value="1"/>
</dbReference>
<feature type="modified residue" description="3-oxoalanine (Cys)" evidence="6">
    <location>
        <position position="63"/>
    </location>
</feature>
<organism evidence="9 10">
    <name type="scientific">Aspergillus wentii DTO 134E9</name>
    <dbReference type="NCBI Taxonomy" id="1073089"/>
    <lineage>
        <taxon>Eukaryota</taxon>
        <taxon>Fungi</taxon>
        <taxon>Dikarya</taxon>
        <taxon>Ascomycota</taxon>
        <taxon>Pezizomycotina</taxon>
        <taxon>Eurotiomycetes</taxon>
        <taxon>Eurotiomycetidae</taxon>
        <taxon>Eurotiales</taxon>
        <taxon>Aspergillaceae</taxon>
        <taxon>Aspergillus</taxon>
        <taxon>Aspergillus subgen. Cremei</taxon>
    </lineage>
</organism>
<evidence type="ECO:0000256" key="7">
    <source>
        <dbReference type="SAM" id="SignalP"/>
    </source>
</evidence>
<dbReference type="PIRSF" id="PIRSF000972">
    <property type="entry name" value="Arylsulf_plant"/>
    <property type="match status" value="1"/>
</dbReference>
<dbReference type="GO" id="GO:0005539">
    <property type="term" value="F:glycosaminoglycan binding"/>
    <property type="evidence" value="ECO:0007669"/>
    <property type="project" value="TreeGrafter"/>
</dbReference>
<evidence type="ECO:0000256" key="6">
    <source>
        <dbReference type="PIRSR" id="PIRSR000972-50"/>
    </source>
</evidence>
<evidence type="ECO:0000256" key="3">
    <source>
        <dbReference type="ARBA" id="ARBA00022801"/>
    </source>
</evidence>
<dbReference type="InterPro" id="IPR012083">
    <property type="entry name" value="Arylsulfatase"/>
</dbReference>
<dbReference type="GO" id="GO:0004065">
    <property type="term" value="F:arylsulfatase activity"/>
    <property type="evidence" value="ECO:0007669"/>
    <property type="project" value="UniProtKB-UniRule"/>
</dbReference>
<dbReference type="STRING" id="1073089.A0A1L9RD33"/>
<comment type="PTM">
    <text evidence="6">The conversion to 3-oxoalanine (also known as C-formylglycine, FGly), of a serine or cysteine residue in prokaryotes and of a cysteine residue in eukaryotes, is critical for catalytic activity.</text>
</comment>
<sequence>MKLTLGALLLSRLALASKPNILFILTDDQDKHMGSIDFMPQLHESIISKGVTYPKHFCTVAICCPSRANIWTGRMPHNTNVTDVSPPYGGYPQVVKEGWNDNYLPLWMQDAGYNTYYVGKLWNYQNVDNYDSPPPRGFNGSEFTLDPYTYQYYNGMMTRNGAEPVSYKGQYITDVMEKKAHGFLDEAISHSDRPWMLTVAPIAPHSNGSLDPSTNIFYQSQPEYAARHAGLFKDYYIPRDESFNTAIDGGVSWIKNLPALNDSVIAYHDEYQQCRLRALQAVDEMVGGLVSRLEKEGLLNNTYIIYSTDNGYHIGQRRMLPGKECGYDTDINIPLFIRGPGIPENQVFDAVTSHTDLAPTFLSLAGTTTEGLDGKPIPLTKEEDLDASTEHVGVEYWGINLPEGINGYRKITRNDTKFNVGVYHNNTYKGLRIVSENYNLYYSVWCTNERELYDLTVLPPLTSQSPICKTNTPKTDPYQVTNIAAHPSRYEEYKIGNRPLTQLLNRLDTLMMIIKSCKEDTCREPWQKLHPGGHVKSLRDALSPKFDSFYSQQPRVSFTSCQDGYLVSAEGPQEVSDVYQGKRRRKTFEYGDEWMFFS</sequence>
<evidence type="ECO:0000313" key="9">
    <source>
        <dbReference type="EMBL" id="OJJ32840.1"/>
    </source>
</evidence>
<evidence type="ECO:0000256" key="2">
    <source>
        <dbReference type="ARBA" id="ARBA00022729"/>
    </source>
</evidence>
<dbReference type="OrthoDB" id="96314at2759"/>
<evidence type="ECO:0000256" key="5">
    <source>
        <dbReference type="PIRNR" id="PIRNR000972"/>
    </source>
</evidence>
<evidence type="ECO:0000259" key="8">
    <source>
        <dbReference type="Pfam" id="PF00884"/>
    </source>
</evidence>
<keyword evidence="4" id="KW-0325">Glycoprotein</keyword>
<dbReference type="InterPro" id="IPR000917">
    <property type="entry name" value="Sulfatase_N"/>
</dbReference>
<keyword evidence="2 7" id="KW-0732">Signal</keyword>
<dbReference type="GeneID" id="63745607"/>
<dbReference type="PROSITE" id="PS00523">
    <property type="entry name" value="SULFATASE_1"/>
    <property type="match status" value="1"/>
</dbReference>
<dbReference type="SUPFAM" id="SSF53649">
    <property type="entry name" value="Alkaline phosphatase-like"/>
    <property type="match status" value="1"/>
</dbReference>
<dbReference type="EMBL" id="KV878214">
    <property type="protein sequence ID" value="OJJ32840.1"/>
    <property type="molecule type" value="Genomic_DNA"/>
</dbReference>
<proteinExistence type="inferred from homology"/>
<dbReference type="Pfam" id="PF00884">
    <property type="entry name" value="Sulfatase"/>
    <property type="match status" value="1"/>
</dbReference>
<dbReference type="VEuPathDB" id="FungiDB:ASPWEDRAFT_159070"/>
<dbReference type="GO" id="GO:0008449">
    <property type="term" value="F:N-acetylglucosamine-6-sulfatase activity"/>
    <property type="evidence" value="ECO:0007669"/>
    <property type="project" value="TreeGrafter"/>
</dbReference>
<dbReference type="GO" id="GO:0018958">
    <property type="term" value="P:phenol-containing compound metabolic process"/>
    <property type="evidence" value="ECO:0007669"/>
    <property type="project" value="InterPro"/>
</dbReference>
<dbReference type="Proteomes" id="UP000184383">
    <property type="component" value="Unassembled WGS sequence"/>
</dbReference>
<comment type="similarity">
    <text evidence="1 5">Belongs to the sulfatase family.</text>
</comment>
<dbReference type="RefSeq" id="XP_040686517.1">
    <property type="nucleotide sequence ID" value="XM_040829759.1"/>
</dbReference>
<gene>
    <name evidence="9" type="ORF">ASPWEDRAFT_159070</name>
</gene>
<name>A0A1L9RD33_ASPWE</name>
<protein>
    <recommendedName>
        <fullName evidence="5">Arylsulfatase</fullName>
        <shortName evidence="5">AS</shortName>
        <ecNumber evidence="5">3.1.6.1</ecNumber>
    </recommendedName>
    <alternativeName>
        <fullName evidence="5">Aryl-sulfate sulphohydrolase</fullName>
    </alternativeName>
</protein>
<evidence type="ECO:0000313" key="10">
    <source>
        <dbReference type="Proteomes" id="UP000184383"/>
    </source>
</evidence>
<dbReference type="PANTHER" id="PTHR43108">
    <property type="entry name" value="N-ACETYLGLUCOSAMINE-6-SULFATASE FAMILY MEMBER"/>
    <property type="match status" value="1"/>
</dbReference>
<dbReference type="CDD" id="cd16147">
    <property type="entry name" value="G6S"/>
    <property type="match status" value="1"/>
</dbReference>
<dbReference type="AlphaFoldDB" id="A0A1L9RD33"/>
<comment type="catalytic activity">
    <reaction evidence="5">
        <text>an aryl sulfate + H2O = a phenol + sulfate + H(+)</text>
        <dbReference type="Rhea" id="RHEA:17261"/>
        <dbReference type="ChEBI" id="CHEBI:15377"/>
        <dbReference type="ChEBI" id="CHEBI:15378"/>
        <dbReference type="ChEBI" id="CHEBI:16189"/>
        <dbReference type="ChEBI" id="CHEBI:33853"/>
        <dbReference type="ChEBI" id="CHEBI:140317"/>
        <dbReference type="EC" id="3.1.6.1"/>
    </reaction>
</comment>
<evidence type="ECO:0000256" key="1">
    <source>
        <dbReference type="ARBA" id="ARBA00008779"/>
    </source>
</evidence>
<accession>A0A1L9RD33</accession>
<feature type="chain" id="PRO_5013313194" description="Arylsulfatase" evidence="7">
    <location>
        <begin position="17"/>
        <end position="598"/>
    </location>
</feature>
<reference evidence="10" key="1">
    <citation type="journal article" date="2017" name="Genome Biol.">
        <title>Comparative genomics reveals high biological diversity and specific adaptations in the industrially and medically important fungal genus Aspergillus.</title>
        <authorList>
            <person name="de Vries R.P."/>
            <person name="Riley R."/>
            <person name="Wiebenga A."/>
            <person name="Aguilar-Osorio G."/>
            <person name="Amillis S."/>
            <person name="Uchima C.A."/>
            <person name="Anderluh G."/>
            <person name="Asadollahi M."/>
            <person name="Askin M."/>
            <person name="Barry K."/>
            <person name="Battaglia E."/>
            <person name="Bayram O."/>
            <person name="Benocci T."/>
            <person name="Braus-Stromeyer S.A."/>
            <person name="Caldana C."/>
            <person name="Canovas D."/>
            <person name="Cerqueira G.C."/>
            <person name="Chen F."/>
            <person name="Chen W."/>
            <person name="Choi C."/>
            <person name="Clum A."/>
            <person name="Dos Santos R.A."/>
            <person name="Damasio A.R."/>
            <person name="Diallinas G."/>
            <person name="Emri T."/>
            <person name="Fekete E."/>
            <person name="Flipphi M."/>
            <person name="Freyberg S."/>
            <person name="Gallo A."/>
            <person name="Gournas C."/>
            <person name="Habgood R."/>
            <person name="Hainaut M."/>
            <person name="Harispe M.L."/>
            <person name="Henrissat B."/>
            <person name="Hilden K.S."/>
            <person name="Hope R."/>
            <person name="Hossain A."/>
            <person name="Karabika E."/>
            <person name="Karaffa L."/>
            <person name="Karanyi Z."/>
            <person name="Krasevec N."/>
            <person name="Kuo A."/>
            <person name="Kusch H."/>
            <person name="LaButti K."/>
            <person name="Lagendijk E.L."/>
            <person name="Lapidus A."/>
            <person name="Levasseur A."/>
            <person name="Lindquist E."/>
            <person name="Lipzen A."/>
            <person name="Logrieco A.F."/>
            <person name="MacCabe A."/>
            <person name="Maekelae M.R."/>
            <person name="Malavazi I."/>
            <person name="Melin P."/>
            <person name="Meyer V."/>
            <person name="Mielnichuk N."/>
            <person name="Miskei M."/>
            <person name="Molnar A.P."/>
            <person name="Mule G."/>
            <person name="Ngan C.Y."/>
            <person name="Orejas M."/>
            <person name="Orosz E."/>
            <person name="Ouedraogo J.P."/>
            <person name="Overkamp K.M."/>
            <person name="Park H.-S."/>
            <person name="Perrone G."/>
            <person name="Piumi F."/>
            <person name="Punt P.J."/>
            <person name="Ram A.F."/>
            <person name="Ramon A."/>
            <person name="Rauscher S."/>
            <person name="Record E."/>
            <person name="Riano-Pachon D.M."/>
            <person name="Robert V."/>
            <person name="Roehrig J."/>
            <person name="Ruller R."/>
            <person name="Salamov A."/>
            <person name="Salih N.S."/>
            <person name="Samson R.A."/>
            <person name="Sandor E."/>
            <person name="Sanguinetti M."/>
            <person name="Schuetze T."/>
            <person name="Sepcic K."/>
            <person name="Shelest E."/>
            <person name="Sherlock G."/>
            <person name="Sophianopoulou V."/>
            <person name="Squina F.M."/>
            <person name="Sun H."/>
            <person name="Susca A."/>
            <person name="Todd R.B."/>
            <person name="Tsang A."/>
            <person name="Unkles S.E."/>
            <person name="van de Wiele N."/>
            <person name="van Rossen-Uffink D."/>
            <person name="Oliveira J.V."/>
            <person name="Vesth T.C."/>
            <person name="Visser J."/>
            <person name="Yu J.-H."/>
            <person name="Zhou M."/>
            <person name="Andersen M.R."/>
            <person name="Archer D.B."/>
            <person name="Baker S.E."/>
            <person name="Benoit I."/>
            <person name="Brakhage A.A."/>
            <person name="Braus G.H."/>
            <person name="Fischer R."/>
            <person name="Frisvad J.C."/>
            <person name="Goldman G.H."/>
            <person name="Houbraken J."/>
            <person name="Oakley B."/>
            <person name="Pocsi I."/>
            <person name="Scazzocchio C."/>
            <person name="Seiboth B."/>
            <person name="vanKuyk P.A."/>
            <person name="Wortman J."/>
            <person name="Dyer P.S."/>
            <person name="Grigoriev I.V."/>
        </authorList>
    </citation>
    <scope>NUCLEOTIDE SEQUENCE [LARGE SCALE GENOMIC DNA]</scope>
    <source>
        <strain evidence="10">DTO 134E9</strain>
    </source>
</reference>
<keyword evidence="3 5" id="KW-0378">Hydrolase</keyword>
<dbReference type="EC" id="3.1.6.1" evidence="5"/>
<keyword evidence="10" id="KW-1185">Reference proteome</keyword>
<evidence type="ECO:0000256" key="4">
    <source>
        <dbReference type="ARBA" id="ARBA00023180"/>
    </source>
</evidence>
<feature type="domain" description="Sulfatase N-terminal" evidence="8">
    <location>
        <begin position="19"/>
        <end position="366"/>
    </location>
</feature>
<feature type="signal peptide" evidence="7">
    <location>
        <begin position="1"/>
        <end position="16"/>
    </location>
</feature>